<reference evidence="2" key="1">
    <citation type="submission" date="2022-04" db="EMBL/GenBank/DDBJ databases">
        <title>Whole genome sequence of Sphaerotilus sp. FB-5.</title>
        <authorList>
            <person name="Takeda M."/>
            <person name="Narihara S."/>
            <person name="Akimoto M."/>
            <person name="Akimoto R."/>
            <person name="Nishiyashiki S."/>
            <person name="Murakami T."/>
        </authorList>
    </citation>
    <scope>NUCLEOTIDE SEQUENCE</scope>
    <source>
        <strain evidence="2">FB-5</strain>
    </source>
</reference>
<gene>
    <name evidence="2" type="ORF">CATMQ487_41910</name>
</gene>
<dbReference type="EMBL" id="AP025730">
    <property type="protein sequence ID" value="BDI07221.1"/>
    <property type="molecule type" value="Genomic_DNA"/>
</dbReference>
<dbReference type="Pfam" id="PF06855">
    <property type="entry name" value="YozE_SAM_like"/>
    <property type="match status" value="1"/>
</dbReference>
<feature type="domain" description="YozE SAM-like" evidence="1">
    <location>
        <begin position="165"/>
        <end position="225"/>
    </location>
</feature>
<sequence>MATSFSSAQLERFRREAKKLSRELSITHSEALDRIAGQNGFTNWSLLAKHSGAQTAAAAAASAPVARPLPMGGYRYYLHGDVSESDPSKCYCARCDVFWPLDHLVPASYHTDGKDGEKFLSNLASWNQLPPHERGRKLRPDGAPNVLEAQARAARAARDAARSRFHRWLETQRDRNDPVGDLAEDILRDDSFPLSASTKREVEDYFEGYGPHVVRAVRQAWREFEPEHERERTLAEALAAELNLTVAEAEELVDAEPTELTGHSGESFSGYEFDFTGYASPKVAAKLLKTRGSLKLTVGPWFLEGIRSPDFPR</sequence>
<evidence type="ECO:0000313" key="3">
    <source>
        <dbReference type="Proteomes" id="UP001057498"/>
    </source>
</evidence>
<proteinExistence type="predicted"/>
<dbReference type="Proteomes" id="UP001057498">
    <property type="component" value="Chromosome"/>
</dbReference>
<dbReference type="InterPro" id="IPR023089">
    <property type="entry name" value="YozE_SAM-like"/>
</dbReference>
<dbReference type="SUPFAM" id="SSF140652">
    <property type="entry name" value="YozE-like"/>
    <property type="match status" value="1"/>
</dbReference>
<evidence type="ECO:0000313" key="2">
    <source>
        <dbReference type="EMBL" id="BDI07221.1"/>
    </source>
</evidence>
<name>A0ABN6PPT8_9BURK</name>
<dbReference type="Gene3D" id="1.10.150.260">
    <property type="entry name" value="YozE SAM-like"/>
    <property type="match status" value="1"/>
</dbReference>
<organism evidence="2 3">
    <name type="scientific">Sphaerotilus microaerophilus</name>
    <dbReference type="NCBI Taxonomy" id="2914710"/>
    <lineage>
        <taxon>Bacteria</taxon>
        <taxon>Pseudomonadati</taxon>
        <taxon>Pseudomonadota</taxon>
        <taxon>Betaproteobacteria</taxon>
        <taxon>Burkholderiales</taxon>
        <taxon>Sphaerotilaceae</taxon>
        <taxon>Sphaerotilus</taxon>
    </lineage>
</organism>
<dbReference type="RefSeq" id="WP_251970432.1">
    <property type="nucleotide sequence ID" value="NZ_AP025730.1"/>
</dbReference>
<evidence type="ECO:0000259" key="1">
    <source>
        <dbReference type="Pfam" id="PF06855"/>
    </source>
</evidence>
<accession>A0ABN6PPT8</accession>
<protein>
    <recommendedName>
        <fullName evidence="1">YozE SAM-like domain-containing protein</fullName>
    </recommendedName>
</protein>
<dbReference type="InterPro" id="IPR036806">
    <property type="entry name" value="YozE_SAM-like_sf"/>
</dbReference>
<keyword evidence="3" id="KW-1185">Reference proteome</keyword>